<accession>A0A4Z0NCN6</accession>
<evidence type="ECO:0000256" key="3">
    <source>
        <dbReference type="SAM" id="Phobius"/>
    </source>
</evidence>
<evidence type="ECO:0000313" key="5">
    <source>
        <dbReference type="EMBL" id="TGD92119.1"/>
    </source>
</evidence>
<dbReference type="CDD" id="cd01949">
    <property type="entry name" value="GGDEF"/>
    <property type="match status" value="1"/>
</dbReference>
<feature type="domain" description="GGDEF" evidence="4">
    <location>
        <begin position="256"/>
        <end position="394"/>
    </location>
</feature>
<dbReference type="Gene3D" id="3.30.70.270">
    <property type="match status" value="1"/>
</dbReference>
<dbReference type="OrthoDB" id="9812260at2"/>
<evidence type="ECO:0000259" key="4">
    <source>
        <dbReference type="PROSITE" id="PS50887"/>
    </source>
</evidence>
<dbReference type="Proteomes" id="UP000297535">
    <property type="component" value="Unassembled WGS sequence"/>
</dbReference>
<dbReference type="AlphaFoldDB" id="A0A4Z0NCN6"/>
<keyword evidence="3" id="KW-0472">Membrane</keyword>
<keyword evidence="3" id="KW-1133">Transmembrane helix</keyword>
<dbReference type="EMBL" id="SRLB01000066">
    <property type="protein sequence ID" value="TGD92119.1"/>
    <property type="molecule type" value="Genomic_DNA"/>
</dbReference>
<dbReference type="FunFam" id="3.30.70.270:FF:000001">
    <property type="entry name" value="Diguanylate cyclase domain protein"/>
    <property type="match status" value="1"/>
</dbReference>
<dbReference type="SMART" id="SM00267">
    <property type="entry name" value="GGDEF"/>
    <property type="match status" value="1"/>
</dbReference>
<dbReference type="EC" id="2.7.7.65" evidence="1"/>
<feature type="transmembrane region" description="Helical" evidence="3">
    <location>
        <begin position="127"/>
        <end position="144"/>
    </location>
</feature>
<dbReference type="NCBIfam" id="TIGR00254">
    <property type="entry name" value="GGDEF"/>
    <property type="match status" value="1"/>
</dbReference>
<dbReference type="SUPFAM" id="SSF55073">
    <property type="entry name" value="Nucleotide cyclase"/>
    <property type="match status" value="1"/>
</dbReference>
<keyword evidence="6" id="KW-1185">Reference proteome</keyword>
<dbReference type="GO" id="GO:0043709">
    <property type="term" value="P:cell adhesion involved in single-species biofilm formation"/>
    <property type="evidence" value="ECO:0007669"/>
    <property type="project" value="TreeGrafter"/>
</dbReference>
<dbReference type="GO" id="GO:1902201">
    <property type="term" value="P:negative regulation of bacterial-type flagellum-dependent cell motility"/>
    <property type="evidence" value="ECO:0007669"/>
    <property type="project" value="TreeGrafter"/>
</dbReference>
<dbReference type="PROSITE" id="PS50887">
    <property type="entry name" value="GGDEF"/>
    <property type="match status" value="1"/>
</dbReference>
<feature type="transmembrane region" description="Helical" evidence="3">
    <location>
        <begin position="102"/>
        <end position="121"/>
    </location>
</feature>
<dbReference type="InterPro" id="IPR029787">
    <property type="entry name" value="Nucleotide_cyclase"/>
</dbReference>
<dbReference type="GO" id="GO:0052621">
    <property type="term" value="F:diguanylate cyclase activity"/>
    <property type="evidence" value="ECO:0007669"/>
    <property type="project" value="UniProtKB-EC"/>
</dbReference>
<organism evidence="5 6">
    <name type="scientific">Methylobacterium nonmethylotrophicum</name>
    <dbReference type="NCBI Taxonomy" id="1141884"/>
    <lineage>
        <taxon>Bacteria</taxon>
        <taxon>Pseudomonadati</taxon>
        <taxon>Pseudomonadota</taxon>
        <taxon>Alphaproteobacteria</taxon>
        <taxon>Hyphomicrobiales</taxon>
        <taxon>Methylobacteriaceae</taxon>
        <taxon>Methylobacterium</taxon>
    </lineage>
</organism>
<keyword evidence="3" id="KW-0812">Transmembrane</keyword>
<dbReference type="InterPro" id="IPR000160">
    <property type="entry name" value="GGDEF_dom"/>
</dbReference>
<reference evidence="5 6" key="1">
    <citation type="submission" date="2019-04" db="EMBL/GenBank/DDBJ databases">
        <authorList>
            <person name="Feng G."/>
            <person name="Zhu H."/>
        </authorList>
    </citation>
    <scope>NUCLEOTIDE SEQUENCE [LARGE SCALE GENOMIC DNA]</scope>
    <source>
        <strain evidence="5 6">6HR-1</strain>
    </source>
</reference>
<feature type="transmembrane region" description="Helical" evidence="3">
    <location>
        <begin position="46"/>
        <end position="65"/>
    </location>
</feature>
<feature type="transmembrane region" description="Helical" evidence="3">
    <location>
        <begin position="151"/>
        <end position="168"/>
    </location>
</feature>
<evidence type="ECO:0000256" key="2">
    <source>
        <dbReference type="ARBA" id="ARBA00034247"/>
    </source>
</evidence>
<evidence type="ECO:0000313" key="6">
    <source>
        <dbReference type="Proteomes" id="UP000297535"/>
    </source>
</evidence>
<evidence type="ECO:0000256" key="1">
    <source>
        <dbReference type="ARBA" id="ARBA00012528"/>
    </source>
</evidence>
<feature type="transmembrane region" description="Helical" evidence="3">
    <location>
        <begin position="71"/>
        <end position="90"/>
    </location>
</feature>
<comment type="caution">
    <text evidence="5">The sequence shown here is derived from an EMBL/GenBank/DDBJ whole genome shotgun (WGS) entry which is preliminary data.</text>
</comment>
<comment type="catalytic activity">
    <reaction evidence="2">
        <text>2 GTP = 3',3'-c-di-GMP + 2 diphosphate</text>
        <dbReference type="Rhea" id="RHEA:24898"/>
        <dbReference type="ChEBI" id="CHEBI:33019"/>
        <dbReference type="ChEBI" id="CHEBI:37565"/>
        <dbReference type="ChEBI" id="CHEBI:58805"/>
        <dbReference type="EC" id="2.7.7.65"/>
    </reaction>
</comment>
<protein>
    <recommendedName>
        <fullName evidence="1">diguanylate cyclase</fullName>
        <ecNumber evidence="1">2.7.7.65</ecNumber>
    </recommendedName>
</protein>
<sequence>MVLVAAGRTEPGMTDRLDWLLRFDPCVEARHEAEHGPERVAGLRQLILVGLIFYNIYNFTSAALMPDILDLSVAARLLVVTPLSLGVAWLVSRVAPATREILVLGGMIGAVAAPILLFWLTTAPLGTYTYGEAVLVVVYGNLLLALRFRHALAFTAAAFLFAALAAGTKPGLDPALRMALPLQFATGCAFSLYANYRMETLRCREYLRTLAAQLASEAADAARRRYQGLSHTDALTGLPNRRRLDEVAESWFSEERPVALLMIDLDHFKLFNDTLGHPEGDACLRAVAGLFATSVAGAEGLAARFGGEEFTVILREAGTLEAARFAAALVRAVESLGIVHPGRSDGVGVVTISVGIALKPAGAARSRDALFAEADQALYQAKHRGRNRYALAEGVGSAALVR</sequence>
<dbReference type="Pfam" id="PF00990">
    <property type="entry name" value="GGDEF"/>
    <property type="match status" value="1"/>
</dbReference>
<name>A0A4Z0NCN6_9HYPH</name>
<gene>
    <name evidence="5" type="ORF">EU555_35190</name>
</gene>
<proteinExistence type="predicted"/>
<dbReference type="GO" id="GO:0005886">
    <property type="term" value="C:plasma membrane"/>
    <property type="evidence" value="ECO:0007669"/>
    <property type="project" value="TreeGrafter"/>
</dbReference>
<dbReference type="PANTHER" id="PTHR45138:SF9">
    <property type="entry name" value="DIGUANYLATE CYCLASE DGCM-RELATED"/>
    <property type="match status" value="1"/>
</dbReference>
<dbReference type="InterPro" id="IPR050469">
    <property type="entry name" value="Diguanylate_Cyclase"/>
</dbReference>
<dbReference type="PANTHER" id="PTHR45138">
    <property type="entry name" value="REGULATORY COMPONENTS OF SENSORY TRANSDUCTION SYSTEM"/>
    <property type="match status" value="1"/>
</dbReference>
<dbReference type="InterPro" id="IPR043128">
    <property type="entry name" value="Rev_trsase/Diguanyl_cyclase"/>
</dbReference>